<dbReference type="NCBIfam" id="TIGR01488">
    <property type="entry name" value="HAD-SF-IB"/>
    <property type="match status" value="1"/>
</dbReference>
<evidence type="ECO:0000256" key="10">
    <source>
        <dbReference type="ARBA" id="ARBA00069780"/>
    </source>
</evidence>
<dbReference type="GO" id="GO:1903561">
    <property type="term" value="C:extracellular vesicle"/>
    <property type="evidence" value="ECO:0007669"/>
    <property type="project" value="UniProtKB-SubCell"/>
</dbReference>
<evidence type="ECO:0000256" key="9">
    <source>
        <dbReference type="ARBA" id="ARBA00066600"/>
    </source>
</evidence>
<keyword evidence="5" id="KW-0460">Magnesium</keyword>
<dbReference type="SUPFAM" id="SSF56784">
    <property type="entry name" value="HAD-like"/>
    <property type="match status" value="1"/>
</dbReference>
<dbReference type="PROSITE" id="PS50157">
    <property type="entry name" value="ZINC_FINGER_C2H2_2"/>
    <property type="match status" value="4"/>
</dbReference>
<dbReference type="Pfam" id="PF00096">
    <property type="entry name" value="zf-C2H2"/>
    <property type="match status" value="2"/>
</dbReference>
<keyword evidence="12" id="KW-0863">Zinc-finger</keyword>
<dbReference type="CDD" id="cd16418">
    <property type="entry name" value="HAD_Pase"/>
    <property type="match status" value="1"/>
</dbReference>
<evidence type="ECO:0000256" key="2">
    <source>
        <dbReference type="ARBA" id="ARBA00008541"/>
    </source>
</evidence>
<feature type="compositionally biased region" description="Basic and acidic residues" evidence="13">
    <location>
        <begin position="154"/>
        <end position="166"/>
    </location>
</feature>
<name>A0A226N8L5_CALSU</name>
<keyword evidence="3" id="KW-0479">Metal-binding</keyword>
<dbReference type="GO" id="GO:0008270">
    <property type="term" value="F:zinc ion binding"/>
    <property type="evidence" value="ECO:0007669"/>
    <property type="project" value="UniProtKB-KW"/>
</dbReference>
<dbReference type="Gene3D" id="3.40.50.1000">
    <property type="entry name" value="HAD superfamily/HAD-like"/>
    <property type="match status" value="1"/>
</dbReference>
<dbReference type="InterPro" id="IPR013087">
    <property type="entry name" value="Znf_C2H2_type"/>
</dbReference>
<dbReference type="PANTHER" id="PTHR20889">
    <property type="entry name" value="PHOSPHATASE, ORPHAN 1, 2"/>
    <property type="match status" value="1"/>
</dbReference>
<dbReference type="AlphaFoldDB" id="A0A226N8L5"/>
<dbReference type="OrthoDB" id="10267182at2759"/>
<dbReference type="NCBIfam" id="TIGR01489">
    <property type="entry name" value="DKMTPPase-SF"/>
    <property type="match status" value="1"/>
</dbReference>
<keyword evidence="11" id="KW-0495">Mineral balance</keyword>
<dbReference type="STRING" id="9009.A0A226N8L5"/>
<feature type="domain" description="C2H2-type" evidence="14">
    <location>
        <begin position="227"/>
        <end position="255"/>
    </location>
</feature>
<dbReference type="GO" id="GO:0030500">
    <property type="term" value="P:regulation of bone mineralization"/>
    <property type="evidence" value="ECO:0007669"/>
    <property type="project" value="UniProtKB-KW"/>
</dbReference>
<dbReference type="FunFam" id="3.30.160.60:FF:000284">
    <property type="entry name" value="Zinc finger protein 652 isoform X1"/>
    <property type="match status" value="1"/>
</dbReference>
<dbReference type="InterPro" id="IPR006384">
    <property type="entry name" value="HAD_hydro_PyrdxlP_Pase-like"/>
</dbReference>
<dbReference type="PANTHER" id="PTHR20889:SF2">
    <property type="entry name" value="PHOSPHOETHANOLAMINE_PHOSPHOCHOLINE PHOSPHATASE"/>
    <property type="match status" value="1"/>
</dbReference>
<feature type="region of interest" description="Disordered" evidence="13">
    <location>
        <begin position="35"/>
        <end position="219"/>
    </location>
</feature>
<comment type="cofactor">
    <cofactor evidence="1">
        <name>Mg(2+)</name>
        <dbReference type="ChEBI" id="CHEBI:18420"/>
    </cofactor>
</comment>
<evidence type="ECO:0000256" key="7">
    <source>
        <dbReference type="ARBA" id="ARBA00052425"/>
    </source>
</evidence>
<evidence type="ECO:0000313" key="15">
    <source>
        <dbReference type="EMBL" id="OXB63599.1"/>
    </source>
</evidence>
<evidence type="ECO:0000256" key="13">
    <source>
        <dbReference type="SAM" id="MobiDB-lite"/>
    </source>
</evidence>
<dbReference type="EMBL" id="MCFN01000151">
    <property type="protein sequence ID" value="OXB63599.1"/>
    <property type="molecule type" value="Genomic_DNA"/>
</dbReference>
<sequence>MAQEDSRRGQVPPTFYHGASQELDLSTKVYKRESGSPYPVLVDSKMSKPHLHEREEQPYFRENRSVGEVRAVKEDRENSDDSEEEEEEEDEVTYKREQIIVEVNLNNQTLNVSKGEKGVPSQSKETAVLKTSSEEEEGDSGEEATEDSNDYEENERQKKKEKRVEKVSVAQRRTRRAASAAAATTSPSPRTTRGRRKSVEPPKRKKKAAKEPKAPVQKSKCEEKETLTCEKCPRVFNTRWYLEKHMNVTHRRMQICDKCGKKFVLESELSLHQQTDCEKNIQCVSCNKSFKKLWSLHEHIKIVHGYAEKKFSCEICEKKFYTMAHVRKHMVGELVISASVGSTLKPVFANCDERFQYKYQLRSHMSIHIGHKQFMCQWCGKDFNMKQYFDEHMKTHTAPADGPDFSFESVSKQGNPVLDQQCSFEPGNQQDLTPICLCFPGDFYKFRILRLVEFYNFISADEGVGMANSRPPKYLLVFDFDETIINENSDDSILRAAPGQALPEHVRQSFREGFYNEYMQRVLAYMGDQGVKMEDFKAVYENIPLSPGMPNLFQFLSKNHELFEIILISDANMFGIECSLRAAGFHSLFRKIFSNPSSFDKRGYFTLGPYHSHKCLDCPANMCKRKILTEYLAERAQEEVEFERVFYVGDGANDFCPSVTLTSADVAFPRKGYPMHQMTQEMEKKQPGAFQATVVPWESATEVARYLQELLKKKC</sequence>
<dbReference type="InterPro" id="IPR016965">
    <property type="entry name" value="Pase_PHOSPHO-typ"/>
</dbReference>
<feature type="compositionally biased region" description="Basic and acidic residues" evidence="13">
    <location>
        <begin position="209"/>
        <end position="219"/>
    </location>
</feature>
<feature type="compositionally biased region" description="Low complexity" evidence="13">
    <location>
        <begin position="177"/>
        <end position="191"/>
    </location>
</feature>
<comment type="catalytic activity">
    <reaction evidence="7">
        <text>phosphocholine + H2O = choline + phosphate</text>
        <dbReference type="Rhea" id="RHEA:10492"/>
        <dbReference type="ChEBI" id="CHEBI:15354"/>
        <dbReference type="ChEBI" id="CHEBI:15377"/>
        <dbReference type="ChEBI" id="CHEBI:43474"/>
        <dbReference type="ChEBI" id="CHEBI:295975"/>
        <dbReference type="EC" id="3.1.3.75"/>
    </reaction>
</comment>
<dbReference type="GO" id="GO:0016791">
    <property type="term" value="F:phosphatase activity"/>
    <property type="evidence" value="ECO:0007669"/>
    <property type="project" value="InterPro"/>
</dbReference>
<feature type="compositionally biased region" description="Acidic residues" evidence="13">
    <location>
        <begin position="134"/>
        <end position="153"/>
    </location>
</feature>
<evidence type="ECO:0000256" key="8">
    <source>
        <dbReference type="ARBA" id="ARBA00052541"/>
    </source>
</evidence>
<dbReference type="GO" id="GO:0035630">
    <property type="term" value="P:bone mineralization involved in bone maturation"/>
    <property type="evidence" value="ECO:0007669"/>
    <property type="project" value="TreeGrafter"/>
</dbReference>
<evidence type="ECO:0000256" key="3">
    <source>
        <dbReference type="ARBA" id="ARBA00022723"/>
    </source>
</evidence>
<dbReference type="SMART" id="SM00355">
    <property type="entry name" value="ZnF_C2H2"/>
    <property type="match status" value="6"/>
</dbReference>
<dbReference type="FunFam" id="3.40.50.1000:FF:000097">
    <property type="entry name" value="phosphoethanolamine/phosphocholine phosphatase isoform X2"/>
    <property type="match status" value="1"/>
</dbReference>
<feature type="compositionally biased region" description="Acidic residues" evidence="13">
    <location>
        <begin position="77"/>
        <end position="91"/>
    </location>
</feature>
<dbReference type="Pfam" id="PF06888">
    <property type="entry name" value="Put_Phosphatase"/>
    <property type="match status" value="1"/>
</dbReference>
<dbReference type="InterPro" id="IPR036412">
    <property type="entry name" value="HAD-like_sf"/>
</dbReference>
<feature type="domain" description="C2H2-type" evidence="14">
    <location>
        <begin position="254"/>
        <end position="281"/>
    </location>
</feature>
<protein>
    <recommendedName>
        <fullName evidence="10">Phosphoethanolamine/phosphocholine phosphatase</fullName>
        <ecNumber evidence="9">3.1.3.75</ecNumber>
    </recommendedName>
</protein>
<reference evidence="15 16" key="1">
    <citation type="submission" date="2016-07" db="EMBL/GenBank/DDBJ databases">
        <title>Disparate Historic Effective Population Sizes Predicted by Modern Levels of Genome Diversity for the Scaled Quail (Callipepla squamata) and the Northern Bobwhite (Colinus virginianus): Inferences from First and Second Generation Draft Genome Assemblies for Sympatric New World Quail.</title>
        <authorList>
            <person name="Oldeschulte D.L."/>
            <person name="Halley Y.A."/>
            <person name="Bhattarai E.K."/>
            <person name="Brashear W.A."/>
            <person name="Hill J."/>
            <person name="Metz R.P."/>
            <person name="Johnson C.D."/>
            <person name="Rollins D."/>
            <person name="Peterson M.J."/>
            <person name="Bickhart D.M."/>
            <person name="Decker J.E."/>
            <person name="Seabury C.M."/>
        </authorList>
    </citation>
    <scope>NUCLEOTIDE SEQUENCE [LARGE SCALE GENOMIC DNA]</scope>
    <source>
        <strain evidence="15 16">Texas</strain>
        <tissue evidence="15">Leg muscle</tissue>
    </source>
</reference>
<evidence type="ECO:0000256" key="5">
    <source>
        <dbReference type="ARBA" id="ARBA00022842"/>
    </source>
</evidence>
<dbReference type="Gene3D" id="3.30.160.60">
    <property type="entry name" value="Classic Zinc Finger"/>
    <property type="match status" value="3"/>
</dbReference>
<dbReference type="FunFam" id="3.30.160.60:FF:001378">
    <property type="entry name" value="Zinc finger protein 652"/>
    <property type="match status" value="1"/>
</dbReference>
<dbReference type="SUPFAM" id="SSF57667">
    <property type="entry name" value="beta-beta-alpha zinc fingers"/>
    <property type="match status" value="3"/>
</dbReference>
<gene>
    <name evidence="15" type="ORF">ASZ78_008914</name>
</gene>
<proteinExistence type="inferred from homology"/>
<dbReference type="FunFam" id="3.30.160.60:FF:000256">
    <property type="entry name" value="PLAG1 like zinc finger 2"/>
    <property type="match status" value="1"/>
</dbReference>
<organism evidence="15 16">
    <name type="scientific">Callipepla squamata</name>
    <name type="common">Scaled quail</name>
    <dbReference type="NCBI Taxonomy" id="9009"/>
    <lineage>
        <taxon>Eukaryota</taxon>
        <taxon>Metazoa</taxon>
        <taxon>Chordata</taxon>
        <taxon>Craniata</taxon>
        <taxon>Vertebrata</taxon>
        <taxon>Euteleostomi</taxon>
        <taxon>Archelosauria</taxon>
        <taxon>Archosauria</taxon>
        <taxon>Dinosauria</taxon>
        <taxon>Saurischia</taxon>
        <taxon>Theropoda</taxon>
        <taxon>Coelurosauria</taxon>
        <taxon>Aves</taxon>
        <taxon>Neognathae</taxon>
        <taxon>Galloanserae</taxon>
        <taxon>Galliformes</taxon>
        <taxon>Odontophoridae</taxon>
        <taxon>Callipepla</taxon>
    </lineage>
</organism>
<feature type="region of interest" description="Disordered" evidence="13">
    <location>
        <begin position="1"/>
        <end position="20"/>
    </location>
</feature>
<feature type="compositionally biased region" description="Basic and acidic residues" evidence="13">
    <location>
        <begin position="50"/>
        <end position="76"/>
    </location>
</feature>
<evidence type="ECO:0000256" key="4">
    <source>
        <dbReference type="ARBA" id="ARBA00022801"/>
    </source>
</evidence>
<evidence type="ECO:0000313" key="16">
    <source>
        <dbReference type="Proteomes" id="UP000198323"/>
    </source>
</evidence>
<comment type="catalytic activity">
    <reaction evidence="8">
        <text>phosphoethanolamine + H2O = ethanolamine + phosphate</text>
        <dbReference type="Rhea" id="RHEA:16089"/>
        <dbReference type="ChEBI" id="CHEBI:15377"/>
        <dbReference type="ChEBI" id="CHEBI:43474"/>
        <dbReference type="ChEBI" id="CHEBI:57603"/>
        <dbReference type="ChEBI" id="CHEBI:58190"/>
        <dbReference type="EC" id="3.1.3.75"/>
    </reaction>
</comment>
<keyword evidence="12" id="KW-0862">Zinc</keyword>
<keyword evidence="4" id="KW-0378">Hydrolase</keyword>
<dbReference type="PROSITE" id="PS00028">
    <property type="entry name" value="ZINC_FINGER_C2H2_1"/>
    <property type="match status" value="3"/>
</dbReference>
<keyword evidence="16" id="KW-1185">Reference proteome</keyword>
<evidence type="ECO:0000256" key="1">
    <source>
        <dbReference type="ARBA" id="ARBA00001946"/>
    </source>
</evidence>
<dbReference type="EC" id="3.1.3.75" evidence="9"/>
<dbReference type="Proteomes" id="UP000198323">
    <property type="component" value="Unassembled WGS sequence"/>
</dbReference>
<comment type="subcellular location">
    <subcellularLocation>
        <location evidence="6">Extracellular vesicle</location>
    </subcellularLocation>
</comment>
<accession>A0A226N8L5</accession>
<comment type="caution">
    <text evidence="15">The sequence shown here is derived from an EMBL/GenBank/DDBJ whole genome shotgun (WGS) entry which is preliminary data.</text>
</comment>
<feature type="domain" description="C2H2-type" evidence="14">
    <location>
        <begin position="374"/>
        <end position="401"/>
    </location>
</feature>
<dbReference type="InterPro" id="IPR036236">
    <property type="entry name" value="Znf_C2H2_sf"/>
</dbReference>
<evidence type="ECO:0000256" key="12">
    <source>
        <dbReference type="PROSITE-ProRule" id="PRU00042"/>
    </source>
</evidence>
<comment type="similarity">
    <text evidence="2">Belongs to the HAD-like hydrolase superfamily. PHOSPHO family.</text>
</comment>
<evidence type="ECO:0000256" key="11">
    <source>
        <dbReference type="ARBA" id="ARBA00084103"/>
    </source>
</evidence>
<evidence type="ECO:0000256" key="6">
    <source>
        <dbReference type="ARBA" id="ARBA00034305"/>
    </source>
</evidence>
<dbReference type="InterPro" id="IPR023214">
    <property type="entry name" value="HAD_sf"/>
</dbReference>
<evidence type="ECO:0000259" key="14">
    <source>
        <dbReference type="PROSITE" id="PS50157"/>
    </source>
</evidence>
<feature type="domain" description="C2H2-type" evidence="14">
    <location>
        <begin position="281"/>
        <end position="309"/>
    </location>
</feature>